<dbReference type="GO" id="GO:0004795">
    <property type="term" value="F:threonine synthase activity"/>
    <property type="evidence" value="ECO:0007669"/>
    <property type="project" value="UniProtKB-UniRule"/>
</dbReference>
<dbReference type="InterPro" id="IPR036052">
    <property type="entry name" value="TrpB-like_PALP_sf"/>
</dbReference>
<dbReference type="Gene3D" id="3.40.50.1100">
    <property type="match status" value="2"/>
</dbReference>
<evidence type="ECO:0000313" key="14">
    <source>
        <dbReference type="Proteomes" id="UP000183994"/>
    </source>
</evidence>
<feature type="domain" description="Tryptophan synthase beta chain-like PALP" evidence="12">
    <location>
        <begin position="104"/>
        <end position="417"/>
    </location>
</feature>
<comment type="catalytic activity">
    <reaction evidence="9">
        <text>O-phospho-L-homoserine + H2O = L-threonine + phosphate</text>
        <dbReference type="Rhea" id="RHEA:10840"/>
        <dbReference type="ChEBI" id="CHEBI:15377"/>
        <dbReference type="ChEBI" id="CHEBI:43474"/>
        <dbReference type="ChEBI" id="CHEBI:57590"/>
        <dbReference type="ChEBI" id="CHEBI:57926"/>
        <dbReference type="EC" id="4.2.3.1"/>
    </reaction>
</comment>
<proteinExistence type="inferred from homology"/>
<dbReference type="GO" id="GO:0030170">
    <property type="term" value="F:pyridoxal phosphate binding"/>
    <property type="evidence" value="ECO:0007669"/>
    <property type="project" value="InterPro"/>
</dbReference>
<dbReference type="NCBIfam" id="TIGR00260">
    <property type="entry name" value="thrC"/>
    <property type="match status" value="1"/>
</dbReference>
<dbReference type="Proteomes" id="UP000183994">
    <property type="component" value="Unassembled WGS sequence"/>
</dbReference>
<keyword evidence="6" id="KW-0028">Amino-acid biosynthesis</keyword>
<dbReference type="Pfam" id="PF00291">
    <property type="entry name" value="PALP"/>
    <property type="match status" value="1"/>
</dbReference>
<evidence type="ECO:0000256" key="10">
    <source>
        <dbReference type="NCBIfam" id="TIGR00260"/>
    </source>
</evidence>
<dbReference type="InterPro" id="IPR004450">
    <property type="entry name" value="Thr_synthase-like"/>
</dbReference>
<evidence type="ECO:0000259" key="12">
    <source>
        <dbReference type="Pfam" id="PF00291"/>
    </source>
</evidence>
<dbReference type="InterPro" id="IPR001926">
    <property type="entry name" value="TrpB-like_PALP"/>
</dbReference>
<evidence type="ECO:0000256" key="1">
    <source>
        <dbReference type="ARBA" id="ARBA00001933"/>
    </source>
</evidence>
<gene>
    <name evidence="13" type="ORF">SAMN02745216_01959</name>
</gene>
<evidence type="ECO:0000313" key="13">
    <source>
        <dbReference type="EMBL" id="SHJ60837.1"/>
    </source>
</evidence>
<evidence type="ECO:0000256" key="11">
    <source>
        <dbReference type="PIRSR" id="PIRSR604450-51"/>
    </source>
</evidence>
<dbReference type="GO" id="GO:0009088">
    <property type="term" value="P:threonine biosynthetic process"/>
    <property type="evidence" value="ECO:0007669"/>
    <property type="project" value="UniProtKB-UniRule"/>
</dbReference>
<dbReference type="PROSITE" id="PS00165">
    <property type="entry name" value="DEHYDRATASE_SER_THR"/>
    <property type="match status" value="1"/>
</dbReference>
<reference evidence="14" key="1">
    <citation type="submission" date="2016-11" db="EMBL/GenBank/DDBJ databases">
        <authorList>
            <person name="Varghese N."/>
            <person name="Submissions S."/>
        </authorList>
    </citation>
    <scope>NUCLEOTIDE SEQUENCE [LARGE SCALE GENOMIC DNA]</scope>
    <source>
        <strain evidence="14">DSM 16219</strain>
    </source>
</reference>
<accession>A0A1M6KPH0</accession>
<keyword evidence="14" id="KW-1185">Reference proteome</keyword>
<organism evidence="13 14">
    <name type="scientific">Desulfatibacillum alkenivorans DSM 16219</name>
    <dbReference type="NCBI Taxonomy" id="1121393"/>
    <lineage>
        <taxon>Bacteria</taxon>
        <taxon>Pseudomonadati</taxon>
        <taxon>Thermodesulfobacteriota</taxon>
        <taxon>Desulfobacteria</taxon>
        <taxon>Desulfobacterales</taxon>
        <taxon>Desulfatibacillaceae</taxon>
        <taxon>Desulfatibacillum</taxon>
    </lineage>
</organism>
<dbReference type="RefSeq" id="WP_073475326.1">
    <property type="nucleotide sequence ID" value="NZ_FQZU01000009.1"/>
</dbReference>
<dbReference type="AlphaFoldDB" id="A0A1M6KPH0"/>
<evidence type="ECO:0000256" key="6">
    <source>
        <dbReference type="ARBA" id="ARBA00022605"/>
    </source>
</evidence>
<dbReference type="CDD" id="cd01563">
    <property type="entry name" value="Thr-synth_1"/>
    <property type="match status" value="1"/>
</dbReference>
<dbReference type="PANTHER" id="PTHR42690:SF1">
    <property type="entry name" value="THREONINE SYNTHASE-LIKE 2"/>
    <property type="match status" value="1"/>
</dbReference>
<name>A0A1M6KPH0_9BACT</name>
<dbReference type="PANTHER" id="PTHR42690">
    <property type="entry name" value="THREONINE SYNTHASE FAMILY MEMBER"/>
    <property type="match status" value="1"/>
</dbReference>
<dbReference type="OrthoDB" id="9763107at2"/>
<evidence type="ECO:0000256" key="5">
    <source>
        <dbReference type="ARBA" id="ARBA00018679"/>
    </source>
</evidence>
<evidence type="ECO:0000256" key="4">
    <source>
        <dbReference type="ARBA" id="ARBA00013028"/>
    </source>
</evidence>
<comment type="cofactor">
    <cofactor evidence="1 11">
        <name>pyridoxal 5'-phosphate</name>
        <dbReference type="ChEBI" id="CHEBI:597326"/>
    </cofactor>
</comment>
<evidence type="ECO:0000256" key="9">
    <source>
        <dbReference type="ARBA" id="ARBA00049144"/>
    </source>
</evidence>
<keyword evidence="8 11" id="KW-0663">Pyridoxal phosphate</keyword>
<evidence type="ECO:0000256" key="3">
    <source>
        <dbReference type="ARBA" id="ARBA00005517"/>
    </source>
</evidence>
<evidence type="ECO:0000256" key="7">
    <source>
        <dbReference type="ARBA" id="ARBA00022697"/>
    </source>
</evidence>
<dbReference type="InterPro" id="IPR000634">
    <property type="entry name" value="Ser/Thr_deHydtase_PyrdxlP-BS"/>
</dbReference>
<feature type="modified residue" description="N6-(pyridoxal phosphate)lysine" evidence="11">
    <location>
        <position position="140"/>
    </location>
</feature>
<sequence>MKLQDFPQEIRGSILPKPGGKIIYRCLSCNEEFGIEKLLYTCPSCGQVLLLHDMEFDRLKQRTPGEWRKILDYRKMSSEPAVSGIYRYHEFIGPIVPLDCVVYLGEGHTPLVEAGKQLQEKAGGRFFYKNDGQNPSASFKDRGMASALSYINFLIKSELVKDVLAVCASTGDTSASAALYASYLQPDIKSAVLLPHGKVTPQQLGQPLGAGAQVFEIPGVFDDCMKVVEALAENYNVALLNSKNAWRILGQESYSYELAQDFDYDMSNKVVFVPIGNAGNITAIMSGFLKFYRCGIIDALPKVVGVQSHHADPVYKYYLEPDEDKRKFVPVTVEPSVAQAAMIGNPVSMPRVISLVRDYNGQSGKKNVFVVQVTEQQIMDWQLTANRFGHVACTQGGECLAGMTAALKQGVMDSSETAVLDSTAHALKFSGFQEMYFDDAFPPEFGVTPKPELQNRPVLVRPADLEKVPAPGKPLEREEFERFVERTSQDIAEKLNLSPRK</sequence>
<evidence type="ECO:0000256" key="2">
    <source>
        <dbReference type="ARBA" id="ARBA00004979"/>
    </source>
</evidence>
<protein>
    <recommendedName>
        <fullName evidence="5 10">Threonine synthase</fullName>
        <ecNumber evidence="4 10">4.2.3.1</ecNumber>
    </recommendedName>
</protein>
<keyword evidence="7" id="KW-0791">Threonine biosynthesis</keyword>
<evidence type="ECO:0000256" key="8">
    <source>
        <dbReference type="ARBA" id="ARBA00022898"/>
    </source>
</evidence>
<comment type="similarity">
    <text evidence="3">Belongs to the threonine synthase family.</text>
</comment>
<comment type="pathway">
    <text evidence="2">Amino-acid biosynthesis; L-threonine biosynthesis; L-threonine from L-aspartate: step 5/5.</text>
</comment>
<dbReference type="SUPFAM" id="SSF53686">
    <property type="entry name" value="Tryptophan synthase beta subunit-like PLP-dependent enzymes"/>
    <property type="match status" value="1"/>
</dbReference>
<dbReference type="UniPathway" id="UPA00050">
    <property type="reaction ID" value="UER00065"/>
</dbReference>
<dbReference type="InterPro" id="IPR051166">
    <property type="entry name" value="Threonine_Synthase"/>
</dbReference>
<dbReference type="STRING" id="1121393.SAMN02745216_01959"/>
<dbReference type="EC" id="4.2.3.1" evidence="4 10"/>
<dbReference type="EMBL" id="FQZU01000009">
    <property type="protein sequence ID" value="SHJ60837.1"/>
    <property type="molecule type" value="Genomic_DNA"/>
</dbReference>